<evidence type="ECO:0000256" key="4">
    <source>
        <dbReference type="ARBA" id="ARBA00022679"/>
    </source>
</evidence>
<evidence type="ECO:0000259" key="9">
    <source>
        <dbReference type="SMART" id="SM00650"/>
    </source>
</evidence>
<feature type="binding site" evidence="7 8">
    <location>
        <position position="29"/>
    </location>
    <ligand>
        <name>S-adenosyl-L-methionine</name>
        <dbReference type="ChEBI" id="CHEBI:59789"/>
    </ligand>
</feature>
<dbReference type="InterPro" id="IPR020596">
    <property type="entry name" value="rRNA_Ade_Mease_Trfase_CS"/>
</dbReference>
<dbReference type="PANTHER" id="PTHR11727:SF7">
    <property type="entry name" value="DIMETHYLADENOSINE TRANSFERASE-RELATED"/>
    <property type="match status" value="1"/>
</dbReference>
<dbReference type="Gene3D" id="1.10.8.100">
    <property type="entry name" value="Ribosomal RNA adenine dimethylase-like, domain 2"/>
    <property type="match status" value="1"/>
</dbReference>
<dbReference type="SUPFAM" id="SSF53335">
    <property type="entry name" value="S-adenosyl-L-methionine-dependent methyltransferases"/>
    <property type="match status" value="1"/>
</dbReference>
<feature type="binding site" evidence="7 8">
    <location>
        <position position="56"/>
    </location>
    <ligand>
        <name>S-adenosyl-L-methionine</name>
        <dbReference type="ChEBI" id="CHEBI:59789"/>
    </ligand>
</feature>
<comment type="function">
    <text evidence="7">Specifically dimethylates two adjacent adenosines (A1518 and A1519) in the loop of a conserved hairpin near the 3'-end of 16S rRNA in the 30S particle. May play a critical role in biogenesis of 30S subunits.</text>
</comment>
<dbReference type="GO" id="GO:0052908">
    <property type="term" value="F:16S rRNA (adenine(1518)-N(6)/adenine(1519)-N(6))-dimethyltransferase activity"/>
    <property type="evidence" value="ECO:0007669"/>
    <property type="project" value="UniProtKB-EC"/>
</dbReference>
<dbReference type="FunFam" id="3.40.50.150:FF:000023">
    <property type="entry name" value="Ribosomal RNA small subunit methyltransferase A"/>
    <property type="match status" value="1"/>
</dbReference>
<keyword evidence="3 7" id="KW-0489">Methyltransferase</keyword>
<dbReference type="EC" id="2.1.1.182" evidence="7"/>
<feature type="binding site" evidence="7 8">
    <location>
        <position position="31"/>
    </location>
    <ligand>
        <name>S-adenosyl-L-methionine</name>
        <dbReference type="ChEBI" id="CHEBI:59789"/>
    </ligand>
</feature>
<dbReference type="GO" id="GO:0005829">
    <property type="term" value="C:cytosol"/>
    <property type="evidence" value="ECO:0007669"/>
    <property type="project" value="TreeGrafter"/>
</dbReference>
<gene>
    <name evidence="7" type="primary">rsmA</name>
    <name evidence="7" type="synonym">ksgA</name>
    <name evidence="10" type="ORF">AB835_07160</name>
</gene>
<reference evidence="10 11" key="1">
    <citation type="journal article" date="2016" name="Appl. Environ. Microbiol.">
        <title>Lack of Overt Genome Reduction in the Bryostatin-Producing Bryozoan Symbiont "Candidatus Endobugula sertula".</title>
        <authorList>
            <person name="Miller I.J."/>
            <person name="Vanee N."/>
            <person name="Fong S.S."/>
            <person name="Lim-Fong G.E."/>
            <person name="Kwan J.C."/>
        </authorList>
    </citation>
    <scope>NUCLEOTIDE SEQUENCE [LARGE SCALE GENOMIC DNA]</scope>
    <source>
        <strain evidence="10">AB1-4</strain>
    </source>
</reference>
<keyword evidence="6 7" id="KW-0694">RNA-binding</keyword>
<sequence length="284" mass="32538">MLFKCKPQRSTVCKLSPFNHKARKRFGQNFLTDQGIINRIVCSVNAKVTDRLIEIGPGQGAITQYLVEACPQLQVIELDKDLIPILLAQFAKYPDFTLHQHDALTFDFSSLTTSDTNHSTQALRIVGNLPYNISTPLIFHLLTYRDRIADMHFMLQKEVVKRLTAMPGEKNYGRLSIMVQYYCEVEHLFEVPPECFVPPPKVDSAVVRLQPYHVLPYIANDVKHFSHLVNLTFQQRRKTLRNTLKQLIDIDTMAMLPIDMGLRPENLSVADYVNLSNLLIEVTL</sequence>
<name>A0A1D2QQE5_9GAMM</name>
<dbReference type="GO" id="GO:0003723">
    <property type="term" value="F:RNA binding"/>
    <property type="evidence" value="ECO:0007669"/>
    <property type="project" value="UniProtKB-UniRule"/>
</dbReference>
<protein>
    <recommendedName>
        <fullName evidence="7">Ribosomal RNA small subunit methyltransferase A</fullName>
        <ecNumber evidence="7">2.1.1.182</ecNumber>
    </recommendedName>
    <alternativeName>
        <fullName evidence="7">16S rRNA (adenine(1518)-N(6)/adenine(1519)-N(6))-dimethyltransferase</fullName>
    </alternativeName>
    <alternativeName>
        <fullName evidence="7">16S rRNA dimethyladenosine transferase</fullName>
    </alternativeName>
    <alternativeName>
        <fullName evidence="7">16S rRNA dimethylase</fullName>
    </alternativeName>
    <alternativeName>
        <fullName evidence="7">S-adenosylmethionine-6-N', N'-adenosyl(rRNA) dimethyltransferase</fullName>
    </alternativeName>
</protein>
<dbReference type="NCBIfam" id="TIGR00755">
    <property type="entry name" value="ksgA"/>
    <property type="match status" value="1"/>
</dbReference>
<dbReference type="FunFam" id="1.10.8.100:FF:000001">
    <property type="entry name" value="Ribosomal RNA small subunit methyltransferase A"/>
    <property type="match status" value="1"/>
</dbReference>
<evidence type="ECO:0000313" key="10">
    <source>
        <dbReference type="EMBL" id="ODS23753.1"/>
    </source>
</evidence>
<dbReference type="InterPro" id="IPR023165">
    <property type="entry name" value="rRNA_Ade_diMease-like_C"/>
</dbReference>
<evidence type="ECO:0000313" key="11">
    <source>
        <dbReference type="Proteomes" id="UP000242502"/>
    </source>
</evidence>
<comment type="caution">
    <text evidence="10">The sequence shown here is derived from an EMBL/GenBank/DDBJ whole genome shotgun (WGS) entry which is preliminary data.</text>
</comment>
<accession>A0A1D2QQE5</accession>
<keyword evidence="5 7" id="KW-0949">S-adenosyl-L-methionine</keyword>
<dbReference type="PROSITE" id="PS51689">
    <property type="entry name" value="SAM_RNA_A_N6_MT"/>
    <property type="match status" value="1"/>
</dbReference>
<evidence type="ECO:0000256" key="7">
    <source>
        <dbReference type="HAMAP-Rule" id="MF_00607"/>
    </source>
</evidence>
<dbReference type="InterPro" id="IPR029063">
    <property type="entry name" value="SAM-dependent_MTases_sf"/>
</dbReference>
<dbReference type="Gene3D" id="3.40.50.150">
    <property type="entry name" value="Vaccinia Virus protein VP39"/>
    <property type="match status" value="1"/>
</dbReference>
<dbReference type="STRING" id="62101.AB835_07160"/>
<dbReference type="EMBL" id="MDLC01000021">
    <property type="protein sequence ID" value="ODS23753.1"/>
    <property type="molecule type" value="Genomic_DNA"/>
</dbReference>
<feature type="binding site" evidence="7 8">
    <location>
        <position position="77"/>
    </location>
    <ligand>
        <name>S-adenosyl-L-methionine</name>
        <dbReference type="ChEBI" id="CHEBI:59789"/>
    </ligand>
</feature>
<dbReference type="InterPro" id="IPR001737">
    <property type="entry name" value="KsgA/Erm"/>
</dbReference>
<evidence type="ECO:0000256" key="8">
    <source>
        <dbReference type="PROSITE-ProRule" id="PRU01026"/>
    </source>
</evidence>
<dbReference type="SMART" id="SM00650">
    <property type="entry name" value="rADc"/>
    <property type="match status" value="1"/>
</dbReference>
<keyword evidence="2 7" id="KW-0698">rRNA processing</keyword>
<feature type="domain" description="Ribosomal RNA adenine methylase transferase N-terminal" evidence="9">
    <location>
        <begin position="36"/>
        <end position="213"/>
    </location>
</feature>
<keyword evidence="1 7" id="KW-0963">Cytoplasm</keyword>
<organism evidence="10 11">
    <name type="scientific">Candidatus Endobugula sertula</name>
    <name type="common">Bugula neritina bacterial symbiont</name>
    <dbReference type="NCBI Taxonomy" id="62101"/>
    <lineage>
        <taxon>Bacteria</taxon>
        <taxon>Pseudomonadati</taxon>
        <taxon>Pseudomonadota</taxon>
        <taxon>Gammaproteobacteria</taxon>
        <taxon>Cellvibrionales</taxon>
        <taxon>Cellvibrionaceae</taxon>
        <taxon>Candidatus Endobugula</taxon>
    </lineage>
</organism>
<keyword evidence="4 7" id="KW-0808">Transferase</keyword>
<proteinExistence type="inferred from homology"/>
<dbReference type="InterPro" id="IPR020598">
    <property type="entry name" value="rRNA_Ade_methylase_Trfase_N"/>
</dbReference>
<evidence type="ECO:0000256" key="1">
    <source>
        <dbReference type="ARBA" id="ARBA00022490"/>
    </source>
</evidence>
<comment type="similarity">
    <text evidence="7">Belongs to the class I-like SAM-binding methyltransferase superfamily. rRNA adenine N(6)-methyltransferase family. RsmA subfamily.</text>
</comment>
<dbReference type="Pfam" id="PF00398">
    <property type="entry name" value="RrnaAD"/>
    <property type="match status" value="1"/>
</dbReference>
<dbReference type="HAMAP" id="MF_00607">
    <property type="entry name" value="16SrRNA_methyltr_A"/>
    <property type="match status" value="1"/>
</dbReference>
<dbReference type="InterPro" id="IPR011530">
    <property type="entry name" value="rRNA_adenine_dimethylase"/>
</dbReference>
<dbReference type="PANTHER" id="PTHR11727">
    <property type="entry name" value="DIMETHYLADENOSINE TRANSFERASE"/>
    <property type="match status" value="1"/>
</dbReference>
<evidence type="ECO:0000256" key="6">
    <source>
        <dbReference type="ARBA" id="ARBA00022884"/>
    </source>
</evidence>
<dbReference type="AlphaFoldDB" id="A0A1D2QQE5"/>
<evidence type="ECO:0000256" key="5">
    <source>
        <dbReference type="ARBA" id="ARBA00022691"/>
    </source>
</evidence>
<feature type="binding site" evidence="7 8">
    <location>
        <position position="102"/>
    </location>
    <ligand>
        <name>S-adenosyl-L-methionine</name>
        <dbReference type="ChEBI" id="CHEBI:59789"/>
    </ligand>
</feature>
<comment type="catalytic activity">
    <reaction evidence="7">
        <text>adenosine(1518)/adenosine(1519) in 16S rRNA + 4 S-adenosyl-L-methionine = N(6)-dimethyladenosine(1518)/N(6)-dimethyladenosine(1519) in 16S rRNA + 4 S-adenosyl-L-homocysteine + 4 H(+)</text>
        <dbReference type="Rhea" id="RHEA:19609"/>
        <dbReference type="Rhea" id="RHEA-COMP:10232"/>
        <dbReference type="Rhea" id="RHEA-COMP:10233"/>
        <dbReference type="ChEBI" id="CHEBI:15378"/>
        <dbReference type="ChEBI" id="CHEBI:57856"/>
        <dbReference type="ChEBI" id="CHEBI:59789"/>
        <dbReference type="ChEBI" id="CHEBI:74411"/>
        <dbReference type="ChEBI" id="CHEBI:74493"/>
        <dbReference type="EC" id="2.1.1.182"/>
    </reaction>
</comment>
<evidence type="ECO:0000256" key="2">
    <source>
        <dbReference type="ARBA" id="ARBA00022552"/>
    </source>
</evidence>
<feature type="binding site" evidence="7 8">
    <location>
        <position position="128"/>
    </location>
    <ligand>
        <name>S-adenosyl-L-methionine</name>
        <dbReference type="ChEBI" id="CHEBI:59789"/>
    </ligand>
</feature>
<comment type="subcellular location">
    <subcellularLocation>
        <location evidence="7">Cytoplasm</location>
    </subcellularLocation>
</comment>
<dbReference type="PROSITE" id="PS01131">
    <property type="entry name" value="RRNA_A_DIMETH"/>
    <property type="match status" value="1"/>
</dbReference>
<dbReference type="Proteomes" id="UP000242502">
    <property type="component" value="Unassembled WGS sequence"/>
</dbReference>
<evidence type="ECO:0000256" key="3">
    <source>
        <dbReference type="ARBA" id="ARBA00022603"/>
    </source>
</evidence>